<dbReference type="InterPro" id="IPR051203">
    <property type="entry name" value="Polysaccharide_Synthase-Rel"/>
</dbReference>
<dbReference type="Gene3D" id="3.40.50.720">
    <property type="entry name" value="NAD(P)-binding Rossmann-like Domain"/>
    <property type="match status" value="2"/>
</dbReference>
<reference evidence="5 7" key="3">
    <citation type="submission" date="2018-07" db="EMBL/GenBank/DDBJ databases">
        <title>Genomic and Epidemiologic Investigation of an Indolent Hospital Outbreak.</title>
        <authorList>
            <person name="Johnson R.C."/>
            <person name="Deming C."/>
            <person name="Conlan S."/>
            <person name="Zellmer C.J."/>
            <person name="Michelin A.V."/>
            <person name="Lee-Lin S."/>
            <person name="Thomas P.J."/>
            <person name="Park M."/>
            <person name="Weingarten R.A."/>
            <person name="Less J."/>
            <person name="Dekker J.P."/>
            <person name="Frank K.M."/>
            <person name="Musser K.A."/>
            <person name="Mcquiston J.R."/>
            <person name="Henderson D.K."/>
            <person name="Lau A.F."/>
            <person name="Palmore T.N."/>
            <person name="Segre J.A."/>
        </authorList>
    </citation>
    <scope>NUCLEOTIDE SEQUENCE [LARGE SCALE GENOMIC DNA]</scope>
    <source>
        <strain evidence="5 7">SK-NIH.Env10_0317</strain>
    </source>
</reference>
<evidence type="ECO:0000313" key="7">
    <source>
        <dbReference type="Proteomes" id="UP000286681"/>
    </source>
</evidence>
<feature type="transmembrane region" description="Helical" evidence="2">
    <location>
        <begin position="89"/>
        <end position="110"/>
    </location>
</feature>
<gene>
    <name evidence="4" type="ORF">BRX40_15940</name>
    <name evidence="5" type="ORF">CA257_05055</name>
</gene>
<sequence>MTITLENRSSSLIRASLIYLIDGVIAAVSLIAAISLRVGSLRAGQVLNEHLAAMPLFVVVALVTFAVMRLHRRVWRYTSTEEVFEVVKAATVAILAYVLLLILIGGAGWLPRSIPVIQWLVLVVLMGGVRMARRLAAEYLGGRFHPPASAANPEHPKRTALLFGSSDDIEQLLRQLEGEPNAAFRAVGILDETGAHTGARVRGVPVVGRPADLVSVVGSLTARDARPACLIFAGPVERLQRMAMVNIVAQAQSLDLEIAYRPGFIGFAPEPGASLDFRFLNVADLLGRPQAVLDDRAVADMIGGRRILVTGAGGTIGRELARQIAEHGPARLILLDANEFNLYDADLEMRESHPQVSCTPVLCSIRQRRQLMQVFAEHRPELVFHAAALKHVPLVEMHPAAGVQTNVLGTRNVADAARFYGALAMVQVSTDKAVNPVGFMGVTKRLGEFYCQALDLAGRGDPGAPRFITVRFGNVLGSSGSLIPLFQRQLSRGGPLTVTHPEIERFFMTVHEAVQLILQSASRGLRDGMRHGRIFVLDMGEPIRVIDIARRMIRLAGLDPEIDVGIDIIGLRPGEKLYEELFDAEESRLPSSIPGVFEAEPRPIPLRTLNKTFDALERASDEADDAACVAIATGLLDRRRASVADIAVVGARRPAIMAQAG</sequence>
<keyword evidence="6" id="KW-1185">Reference proteome</keyword>
<dbReference type="PANTHER" id="PTHR43318">
    <property type="entry name" value="UDP-N-ACETYLGLUCOSAMINE 4,6-DEHYDRATASE"/>
    <property type="match status" value="1"/>
</dbReference>
<dbReference type="EMBL" id="CP018820">
    <property type="protein sequence ID" value="APR53716.1"/>
    <property type="molecule type" value="Genomic_DNA"/>
</dbReference>
<dbReference type="PANTHER" id="PTHR43318:SF1">
    <property type="entry name" value="POLYSACCHARIDE BIOSYNTHESIS PROTEIN EPSC-RELATED"/>
    <property type="match status" value="1"/>
</dbReference>
<reference evidence="6" key="2">
    <citation type="submission" date="2016-12" db="EMBL/GenBank/DDBJ databases">
        <title>Whole genome sequencing of Sphingomonas sp. ABOJV.</title>
        <authorList>
            <person name="Conlan S."/>
            <person name="Thomas P.J."/>
            <person name="Mullikin J."/>
            <person name="Palmore T.N."/>
            <person name="Frank K.M."/>
            <person name="Segre J.A."/>
        </authorList>
    </citation>
    <scope>NUCLEOTIDE SEQUENCE [LARGE SCALE GENOMIC DNA]</scope>
    <source>
        <strain evidence="6">ABOJV</strain>
    </source>
</reference>
<dbReference type="EMBL" id="QQWO01000003">
    <property type="protein sequence ID" value="RSV06272.1"/>
    <property type="molecule type" value="Genomic_DNA"/>
</dbReference>
<evidence type="ECO:0000313" key="5">
    <source>
        <dbReference type="EMBL" id="RSV06272.1"/>
    </source>
</evidence>
<dbReference type="InterPro" id="IPR003869">
    <property type="entry name" value="Polysac_CapD-like"/>
</dbReference>
<keyword evidence="2" id="KW-0472">Membrane</keyword>
<dbReference type="Proteomes" id="UP000286681">
    <property type="component" value="Unassembled WGS sequence"/>
</dbReference>
<dbReference type="InterPro" id="IPR036291">
    <property type="entry name" value="NAD(P)-bd_dom_sf"/>
</dbReference>
<dbReference type="GeneID" id="44134054"/>
<keyword evidence="2" id="KW-1133">Transmembrane helix</keyword>
<protein>
    <submittedName>
        <fullName evidence="5">Polysaccharide biosynthesis protein</fullName>
    </submittedName>
</protein>
<accession>A0A1L6JCT7</accession>
<evidence type="ECO:0000259" key="3">
    <source>
        <dbReference type="Pfam" id="PF02719"/>
    </source>
</evidence>
<evidence type="ECO:0000256" key="1">
    <source>
        <dbReference type="ARBA" id="ARBA00007430"/>
    </source>
</evidence>
<organism evidence="4 6">
    <name type="scientific">Sphingomonas koreensis</name>
    <dbReference type="NCBI Taxonomy" id="93064"/>
    <lineage>
        <taxon>Bacteria</taxon>
        <taxon>Pseudomonadati</taxon>
        <taxon>Pseudomonadota</taxon>
        <taxon>Alphaproteobacteria</taxon>
        <taxon>Sphingomonadales</taxon>
        <taxon>Sphingomonadaceae</taxon>
        <taxon>Sphingomonas</taxon>
    </lineage>
</organism>
<name>A0A1L6JCT7_9SPHN</name>
<dbReference type="STRING" id="93064.BRX40_15940"/>
<dbReference type="OrthoDB" id="9803111at2"/>
<reference evidence="4" key="1">
    <citation type="submission" date="2016-12" db="EMBL/GenBank/DDBJ databases">
        <title>Whole genome sequencing of Sphingomonas koreensis.</title>
        <authorList>
            <person name="Conlan S."/>
            <person name="Thomas P.J."/>
            <person name="Mullikin J."/>
            <person name="Palmore T.N."/>
            <person name="Frank K.M."/>
            <person name="Segre J.A."/>
        </authorList>
    </citation>
    <scope>NUCLEOTIDE SEQUENCE</scope>
    <source>
        <strain evidence="4">ABOJV</strain>
    </source>
</reference>
<evidence type="ECO:0000256" key="2">
    <source>
        <dbReference type="SAM" id="Phobius"/>
    </source>
</evidence>
<feature type="transmembrane region" description="Helical" evidence="2">
    <location>
        <begin position="50"/>
        <end position="68"/>
    </location>
</feature>
<dbReference type="Proteomes" id="UP000185161">
    <property type="component" value="Chromosome"/>
</dbReference>
<evidence type="ECO:0000313" key="4">
    <source>
        <dbReference type="EMBL" id="APR53716.1"/>
    </source>
</evidence>
<proteinExistence type="inferred from homology"/>
<comment type="similarity">
    <text evidence="1">Belongs to the polysaccharide synthase family.</text>
</comment>
<dbReference type="CDD" id="cd05237">
    <property type="entry name" value="UDP_invert_4-6DH_SDR_e"/>
    <property type="match status" value="1"/>
</dbReference>
<feature type="domain" description="Polysaccharide biosynthesis protein CapD-like" evidence="3">
    <location>
        <begin position="307"/>
        <end position="599"/>
    </location>
</feature>
<dbReference type="Pfam" id="PF02719">
    <property type="entry name" value="Polysacc_synt_2"/>
    <property type="match status" value="1"/>
</dbReference>
<keyword evidence="2" id="KW-0812">Transmembrane</keyword>
<feature type="transmembrane region" description="Helical" evidence="2">
    <location>
        <begin position="12"/>
        <end position="38"/>
    </location>
</feature>
<dbReference type="RefSeq" id="WP_075152272.1">
    <property type="nucleotide sequence ID" value="NZ_CP018820.1"/>
</dbReference>
<evidence type="ECO:0000313" key="6">
    <source>
        <dbReference type="Proteomes" id="UP000185161"/>
    </source>
</evidence>
<dbReference type="AlphaFoldDB" id="A0A1L6JCT7"/>
<dbReference type="SUPFAM" id="SSF51735">
    <property type="entry name" value="NAD(P)-binding Rossmann-fold domains"/>
    <property type="match status" value="1"/>
</dbReference>
<dbReference type="KEGG" id="skr:BRX40_15940"/>